<dbReference type="GO" id="GO:0046872">
    <property type="term" value="F:metal ion binding"/>
    <property type="evidence" value="ECO:0007669"/>
    <property type="project" value="UniProtKB-KW"/>
</dbReference>
<comment type="catalytic activity">
    <reaction evidence="14">
        <text>N(6)-glutaryl-L-lysyl-[protein] + NAD(+) + H2O = 2''-O-glutaryl-ADP-D-ribose + nicotinamide + L-lysyl-[protein]</text>
        <dbReference type="Rhea" id="RHEA:47664"/>
        <dbReference type="Rhea" id="RHEA-COMP:9752"/>
        <dbReference type="Rhea" id="RHEA-COMP:11875"/>
        <dbReference type="ChEBI" id="CHEBI:15377"/>
        <dbReference type="ChEBI" id="CHEBI:17154"/>
        <dbReference type="ChEBI" id="CHEBI:29969"/>
        <dbReference type="ChEBI" id="CHEBI:57540"/>
        <dbReference type="ChEBI" id="CHEBI:87828"/>
        <dbReference type="ChEBI" id="CHEBI:87829"/>
    </reaction>
    <physiologicalReaction direction="left-to-right" evidence="14">
        <dbReference type="Rhea" id="RHEA:47665"/>
    </physiologicalReaction>
</comment>
<evidence type="ECO:0000256" key="1">
    <source>
        <dbReference type="ARBA" id="ARBA00001947"/>
    </source>
</evidence>
<dbReference type="EC" id="2.3.1.286" evidence="2"/>
<organism evidence="18 19">
    <name type="scientific">Pinctada imbricata</name>
    <name type="common">Atlantic pearl-oyster</name>
    <name type="synonym">Pinctada martensii</name>
    <dbReference type="NCBI Taxonomy" id="66713"/>
    <lineage>
        <taxon>Eukaryota</taxon>
        <taxon>Metazoa</taxon>
        <taxon>Spiralia</taxon>
        <taxon>Lophotrochozoa</taxon>
        <taxon>Mollusca</taxon>
        <taxon>Bivalvia</taxon>
        <taxon>Autobranchia</taxon>
        <taxon>Pteriomorphia</taxon>
        <taxon>Pterioida</taxon>
        <taxon>Pterioidea</taxon>
        <taxon>Pteriidae</taxon>
        <taxon>Pinctada</taxon>
    </lineage>
</organism>
<dbReference type="GO" id="GO:0070403">
    <property type="term" value="F:NAD+ binding"/>
    <property type="evidence" value="ECO:0007669"/>
    <property type="project" value="InterPro"/>
</dbReference>
<comment type="catalytic activity">
    <reaction evidence="11">
        <text>N(6)-decanoyl-L-lysyl-[protein] + NAD(+) + H2O = 2''-O-decanoyl-ADP-D-ribose + nicotinamide + L-lysyl-[protein]</text>
        <dbReference type="Rhea" id="RHEA:70631"/>
        <dbReference type="Rhea" id="RHEA-COMP:9752"/>
        <dbReference type="Rhea" id="RHEA-COMP:17932"/>
        <dbReference type="ChEBI" id="CHEBI:15377"/>
        <dbReference type="ChEBI" id="CHEBI:17154"/>
        <dbReference type="ChEBI" id="CHEBI:29969"/>
        <dbReference type="ChEBI" id="CHEBI:57540"/>
        <dbReference type="ChEBI" id="CHEBI:143222"/>
        <dbReference type="ChEBI" id="CHEBI:189688"/>
    </reaction>
    <physiologicalReaction direction="left-to-right" evidence="11">
        <dbReference type="Rhea" id="RHEA:70632"/>
    </physiologicalReaction>
</comment>
<dbReference type="InterPro" id="IPR026590">
    <property type="entry name" value="Ssirtuin_cat_dom"/>
</dbReference>
<keyword evidence="19" id="KW-1185">Reference proteome</keyword>
<feature type="compositionally biased region" description="Polar residues" evidence="16">
    <location>
        <begin position="522"/>
        <end position="544"/>
    </location>
</feature>
<evidence type="ECO:0000256" key="2">
    <source>
        <dbReference type="ARBA" id="ARBA00012928"/>
    </source>
</evidence>
<sequence length="1012" mass="110386">MADDESDFHPAKSERQAKKNARIHQLILKNERNATTRRISTIIRKSVEERTEEENDILDKSPELAHRLTKQAVRRDTLKQRHLEVEDDPQTLDAKCQQLAEAIRKSSRTIIYTGAGISTAASIPDYRGPNGIWTLLKKGKTPLAQDLSDAEPTLTHMSIVKLYTEKHVKHVVSQNCDGLHVRSGLPREALSEVHGNMFVETCSHCSPEREYIRLFDVTEKTGIRRHKTDRNCHSCGKGLKDTIVHFGEKGGMKSPYRWKEAAKAANSCDLILCLGTSLKILKKYACLWCMHKRMNKRPKLYIVNLQWTPKDDVAKLKINGRCDEVMAKVMKMLGLTIPMYQRVKDPLFTLCTPLRPVEIDSTSKKILSIASCPKLEIKSEAAEAQIPQEVLQPQKKIKLEESSIPNKATGSTINQSLFPGAGGLPGLPPPLGMFLPPLDLILLSAMHRQFSTSSQMMNSNTNSIRNCSNQSTAKSTSESVQRSASELPNLLSHISMFPWLAGMCDPRLWPLPPPNLLGLHPQNSQAQVKPSTSTSDVKNSSGCTQQNCTHNDEVQKVFKDHNYLSKAQMERLSHTADDERVTLSQTALNGMVSPISRPQNGMVHSPSVPQNGMVHTPSGPQKGIVHTSSVPQNGTVHTQSVPKNNMAQTGPVPHNGQTPYLTKLLNGLGTFQPMPVSGPGPPTLSHIPLPKPQNEMKSPLSGLLNGKMPSLHKASSDSLPTILHSLNGHIPLPSQTHNKQIASPGKPSVMISPRSKPQDGCPPGALSGSVPQSKQRNGTVPPSSNPLNRSIPHFMPCEGMTQKGQTSPSSGLLNRLVPPQPKLQNGLGSPPLNLLNGMVPAPPKPLNGIVPPMINLLNGLVPPLSAPQNGANGQTTRMGLESQTLSSIYNHQILATMNMLNLMKSLSVPPAIPSKNSSVPSVHKVDSDNSVSASDAGSKSSTKNTDSGVSNDFAENTTTKCPQKNNTVSAEESKHCESVNNEGEDAKDDKVRKRKSSLFPGWYGKGLKKKKS</sequence>
<evidence type="ECO:0000256" key="12">
    <source>
        <dbReference type="ARBA" id="ARBA00051105"/>
    </source>
</evidence>
<dbReference type="PROSITE" id="PS50305">
    <property type="entry name" value="SIRTUIN"/>
    <property type="match status" value="1"/>
</dbReference>
<dbReference type="GO" id="GO:0010468">
    <property type="term" value="P:regulation of gene expression"/>
    <property type="evidence" value="ECO:0007669"/>
    <property type="project" value="UniProtKB-ARBA"/>
</dbReference>
<accession>A0AA88YD32</accession>
<feature type="domain" description="Deacetylase sirtuin-type" evidence="17">
    <location>
        <begin position="89"/>
        <end position="336"/>
    </location>
</feature>
<comment type="similarity">
    <text evidence="8">Belongs to the sirtuin family. Class IV subfamily.</text>
</comment>
<evidence type="ECO:0000256" key="13">
    <source>
        <dbReference type="ARBA" id="ARBA00051399"/>
    </source>
</evidence>
<comment type="catalytic activity">
    <reaction evidence="13">
        <text>N(6)-propanoyl-L-lysyl-[protein] + NAD(+) + H2O = 3''-O-propanoyl-ADP-D-ribose + nicotinamide + L-lysyl-[protein]</text>
        <dbReference type="Rhea" id="RHEA:23500"/>
        <dbReference type="Rhea" id="RHEA-COMP:9752"/>
        <dbReference type="Rhea" id="RHEA-COMP:13758"/>
        <dbReference type="ChEBI" id="CHEBI:15377"/>
        <dbReference type="ChEBI" id="CHEBI:17154"/>
        <dbReference type="ChEBI" id="CHEBI:29969"/>
        <dbReference type="ChEBI" id="CHEBI:57540"/>
        <dbReference type="ChEBI" id="CHEBI:138019"/>
        <dbReference type="ChEBI" id="CHEBI:145015"/>
    </reaction>
    <physiologicalReaction direction="left-to-right" evidence="13">
        <dbReference type="Rhea" id="RHEA:23501"/>
    </physiologicalReaction>
</comment>
<feature type="compositionally biased region" description="Polar residues" evidence="16">
    <location>
        <begin position="802"/>
        <end position="812"/>
    </location>
</feature>
<evidence type="ECO:0000256" key="16">
    <source>
        <dbReference type="SAM" id="MobiDB-lite"/>
    </source>
</evidence>
<feature type="compositionally biased region" description="Polar residues" evidence="16">
    <location>
        <begin position="942"/>
        <end position="970"/>
    </location>
</feature>
<feature type="region of interest" description="Disordered" evidence="16">
    <location>
        <begin position="675"/>
        <end position="701"/>
    </location>
</feature>
<feature type="compositionally biased region" description="Low complexity" evidence="16">
    <location>
        <begin position="928"/>
        <end position="941"/>
    </location>
</feature>
<dbReference type="Gene3D" id="3.40.50.1220">
    <property type="entry name" value="TPP-binding domain"/>
    <property type="match status" value="1"/>
</dbReference>
<feature type="binding site" evidence="15">
    <location>
        <position position="232"/>
    </location>
    <ligand>
        <name>Zn(2+)</name>
        <dbReference type="ChEBI" id="CHEBI:29105"/>
    </ligand>
</feature>
<comment type="caution">
    <text evidence="18">The sequence shown here is derived from an EMBL/GenBank/DDBJ whole genome shotgun (WGS) entry which is preliminary data.</text>
</comment>
<dbReference type="Pfam" id="PF02146">
    <property type="entry name" value="SIR2"/>
    <property type="match status" value="1"/>
</dbReference>
<keyword evidence="3" id="KW-0597">Phosphoprotein</keyword>
<evidence type="ECO:0000313" key="18">
    <source>
        <dbReference type="EMBL" id="KAK3103072.1"/>
    </source>
</evidence>
<keyword evidence="5 15" id="KW-0479">Metal-binding</keyword>
<evidence type="ECO:0000256" key="15">
    <source>
        <dbReference type="PROSITE-ProRule" id="PRU00236"/>
    </source>
</evidence>
<feature type="binding site" evidence="15">
    <location>
        <position position="205"/>
    </location>
    <ligand>
        <name>Zn(2+)</name>
        <dbReference type="ChEBI" id="CHEBI:29105"/>
    </ligand>
</feature>
<feature type="compositionally biased region" description="Basic and acidic residues" evidence="16">
    <location>
        <begin position="7"/>
        <end position="17"/>
    </location>
</feature>
<dbReference type="InterPro" id="IPR003000">
    <property type="entry name" value="Sirtuin"/>
</dbReference>
<comment type="cofactor">
    <cofactor evidence="1">
        <name>Zn(2+)</name>
        <dbReference type="ChEBI" id="CHEBI:29105"/>
    </cofactor>
</comment>
<gene>
    <name evidence="18" type="ORF">FSP39_016247</name>
</gene>
<feature type="binding site" evidence="15">
    <location>
        <position position="235"/>
    </location>
    <ligand>
        <name>Zn(2+)</name>
        <dbReference type="ChEBI" id="CHEBI:29105"/>
    </ligand>
</feature>
<keyword evidence="7" id="KW-0520">NAD</keyword>
<dbReference type="InterPro" id="IPR029035">
    <property type="entry name" value="DHS-like_NAD/FAD-binding_dom"/>
</dbReference>
<dbReference type="FunFam" id="2.20.28.200:FF:000002">
    <property type="entry name" value="NAD-dependent deacetylase sirtuin-7"/>
    <property type="match status" value="1"/>
</dbReference>
<dbReference type="InterPro" id="IPR050134">
    <property type="entry name" value="NAD-dep_sirtuin_deacylases"/>
</dbReference>
<evidence type="ECO:0000256" key="6">
    <source>
        <dbReference type="ARBA" id="ARBA00022833"/>
    </source>
</evidence>
<feature type="active site" description="Proton acceptor" evidence="15">
    <location>
        <position position="194"/>
    </location>
</feature>
<reference evidence="18" key="1">
    <citation type="submission" date="2019-08" db="EMBL/GenBank/DDBJ databases">
        <title>The improved chromosome-level genome for the pearl oyster Pinctada fucata martensii using PacBio sequencing and Hi-C.</title>
        <authorList>
            <person name="Zheng Z."/>
        </authorList>
    </citation>
    <scope>NUCLEOTIDE SEQUENCE</scope>
    <source>
        <strain evidence="18">ZZ-2019</strain>
        <tissue evidence="18">Adductor muscle</tissue>
    </source>
</reference>
<dbReference type="GO" id="GO:0097372">
    <property type="term" value="F:histone H3K18 deacetylase activity, NAD-dependent"/>
    <property type="evidence" value="ECO:0007669"/>
    <property type="project" value="TreeGrafter"/>
</dbReference>
<keyword evidence="4" id="KW-0808">Transferase</keyword>
<feature type="compositionally biased region" description="Polar residues" evidence="16">
    <location>
        <begin position="464"/>
        <end position="481"/>
    </location>
</feature>
<name>A0AA88YD32_PINIB</name>
<evidence type="ECO:0000313" key="19">
    <source>
        <dbReference type="Proteomes" id="UP001186944"/>
    </source>
</evidence>
<dbReference type="Proteomes" id="UP001186944">
    <property type="component" value="Unassembled WGS sequence"/>
</dbReference>
<feature type="region of interest" description="Disordered" evidence="16">
    <location>
        <begin position="520"/>
        <end position="544"/>
    </location>
</feature>
<feature type="compositionally biased region" description="Polar residues" evidence="16">
    <location>
        <begin position="769"/>
        <end position="788"/>
    </location>
</feature>
<keyword evidence="6 15" id="KW-0862">Zinc</keyword>
<dbReference type="GO" id="GO:0140861">
    <property type="term" value="P:DNA repair-dependent chromatin remodeling"/>
    <property type="evidence" value="ECO:0007669"/>
    <property type="project" value="UniProtKB-ARBA"/>
</dbReference>
<dbReference type="GO" id="GO:0035861">
    <property type="term" value="C:site of double-strand break"/>
    <property type="evidence" value="ECO:0007669"/>
    <property type="project" value="UniProtKB-ARBA"/>
</dbReference>
<proteinExistence type="inferred from homology"/>
<evidence type="ECO:0000256" key="8">
    <source>
        <dbReference type="ARBA" id="ARBA00038170"/>
    </source>
</evidence>
<feature type="region of interest" description="Disordered" evidence="16">
    <location>
        <begin position="459"/>
        <end position="481"/>
    </location>
</feature>
<dbReference type="EMBL" id="VSWD01000005">
    <property type="protein sequence ID" value="KAK3103072.1"/>
    <property type="molecule type" value="Genomic_DNA"/>
</dbReference>
<evidence type="ECO:0000256" key="14">
    <source>
        <dbReference type="ARBA" id="ARBA00052763"/>
    </source>
</evidence>
<evidence type="ECO:0000256" key="9">
    <source>
        <dbReference type="ARBA" id="ARBA00041832"/>
    </source>
</evidence>
<feature type="region of interest" description="Disordered" evidence="16">
    <location>
        <begin position="914"/>
        <end position="1012"/>
    </location>
</feature>
<dbReference type="PANTHER" id="PTHR11085:SF1">
    <property type="entry name" value="NAD-DEPENDENT PROTEIN DEACETYLASE SIRTUIN-7"/>
    <property type="match status" value="1"/>
</dbReference>
<evidence type="ECO:0000256" key="11">
    <source>
        <dbReference type="ARBA" id="ARBA00050237"/>
    </source>
</evidence>
<protein>
    <recommendedName>
        <fullName evidence="2">protein acetyllysine N-acetyltransferase</fullName>
        <ecNumber evidence="2">2.3.1.286</ecNumber>
    </recommendedName>
    <alternativeName>
        <fullName evidence="10">Regulatory protein SIR2 homolog 7</fullName>
    </alternativeName>
    <alternativeName>
        <fullName evidence="9">SIR2-like protein 7</fullName>
    </alternativeName>
</protein>
<evidence type="ECO:0000256" key="7">
    <source>
        <dbReference type="ARBA" id="ARBA00023027"/>
    </source>
</evidence>
<dbReference type="Gene3D" id="2.20.28.200">
    <property type="match status" value="1"/>
</dbReference>
<feature type="region of interest" description="Disordered" evidence="16">
    <location>
        <begin position="1"/>
        <end position="29"/>
    </location>
</feature>
<feature type="binding site" evidence="15">
    <location>
        <position position="202"/>
    </location>
    <ligand>
        <name>Zn(2+)</name>
        <dbReference type="ChEBI" id="CHEBI:29105"/>
    </ligand>
</feature>
<feature type="region of interest" description="Disordered" evidence="16">
    <location>
        <begin position="726"/>
        <end position="820"/>
    </location>
</feature>
<evidence type="ECO:0000256" key="3">
    <source>
        <dbReference type="ARBA" id="ARBA00022553"/>
    </source>
</evidence>
<dbReference type="PANTHER" id="PTHR11085">
    <property type="entry name" value="NAD-DEPENDENT PROTEIN DEACYLASE SIRTUIN-5, MITOCHONDRIAL-RELATED"/>
    <property type="match status" value="1"/>
</dbReference>
<dbReference type="GO" id="GO:0000785">
    <property type="term" value="C:chromatin"/>
    <property type="evidence" value="ECO:0007669"/>
    <property type="project" value="TreeGrafter"/>
</dbReference>
<dbReference type="AlphaFoldDB" id="A0AA88YD32"/>
<dbReference type="GO" id="GO:0005634">
    <property type="term" value="C:nucleus"/>
    <property type="evidence" value="ECO:0007669"/>
    <property type="project" value="TreeGrafter"/>
</dbReference>
<evidence type="ECO:0000256" key="10">
    <source>
        <dbReference type="ARBA" id="ARBA00043038"/>
    </source>
</evidence>
<dbReference type="SUPFAM" id="SSF52467">
    <property type="entry name" value="DHS-like NAD/FAD-binding domain"/>
    <property type="match status" value="1"/>
</dbReference>
<dbReference type="FunFam" id="3.40.50.1220:FF:000038">
    <property type="entry name" value="NAD-dependent protein deacetylase sirtuin-6 isoform X2"/>
    <property type="match status" value="1"/>
</dbReference>
<evidence type="ECO:0000259" key="17">
    <source>
        <dbReference type="PROSITE" id="PS50305"/>
    </source>
</evidence>
<evidence type="ECO:0000256" key="5">
    <source>
        <dbReference type="ARBA" id="ARBA00022723"/>
    </source>
</evidence>
<evidence type="ECO:0000256" key="4">
    <source>
        <dbReference type="ARBA" id="ARBA00022679"/>
    </source>
</evidence>
<comment type="catalytic activity">
    <reaction evidence="12">
        <text>N(6)-succinyl-L-lysyl-[protein] + NAD(+) + H2O = 2''-O-succinyl-ADP-D-ribose + nicotinamide + L-lysyl-[protein]</text>
        <dbReference type="Rhea" id="RHEA:47668"/>
        <dbReference type="Rhea" id="RHEA-COMP:9752"/>
        <dbReference type="Rhea" id="RHEA-COMP:11877"/>
        <dbReference type="ChEBI" id="CHEBI:15377"/>
        <dbReference type="ChEBI" id="CHEBI:17154"/>
        <dbReference type="ChEBI" id="CHEBI:29969"/>
        <dbReference type="ChEBI" id="CHEBI:57540"/>
        <dbReference type="ChEBI" id="CHEBI:87830"/>
        <dbReference type="ChEBI" id="CHEBI:87832"/>
    </reaction>
    <physiologicalReaction direction="left-to-right" evidence="12">
        <dbReference type="Rhea" id="RHEA:47669"/>
    </physiologicalReaction>
</comment>